<dbReference type="STRING" id="393595.ABO_0889"/>
<dbReference type="InterPro" id="IPR004352">
    <property type="entry name" value="GH114_TIM-barrel"/>
</dbReference>
<dbReference type="Gene3D" id="3.20.20.70">
    <property type="entry name" value="Aldolase class I"/>
    <property type="match status" value="1"/>
</dbReference>
<feature type="domain" description="Glycoside-hydrolase family GH114 TIM-barrel" evidence="1">
    <location>
        <begin position="70"/>
        <end position="297"/>
    </location>
</feature>
<protein>
    <recommendedName>
        <fullName evidence="1">Glycoside-hydrolase family GH114 TIM-barrel domain-containing protein</fullName>
    </recommendedName>
</protein>
<evidence type="ECO:0000313" key="2">
    <source>
        <dbReference type="EMBL" id="CAL16337.1"/>
    </source>
</evidence>
<dbReference type="GO" id="GO:0005975">
    <property type="term" value="P:carbohydrate metabolic process"/>
    <property type="evidence" value="ECO:0007669"/>
    <property type="project" value="InterPro"/>
</dbReference>
<name>Q0VR61_ALCBS</name>
<gene>
    <name evidence="2" type="ordered locus">ABO_0889</name>
</gene>
<dbReference type="PIRSF" id="PIRSF029570">
    <property type="entry name" value="UCP029570"/>
    <property type="match status" value="1"/>
</dbReference>
<dbReference type="Gene3D" id="3.20.20.370">
    <property type="entry name" value="Glycoside hydrolase/deacetylase"/>
    <property type="match status" value="1"/>
</dbReference>
<dbReference type="PANTHER" id="PTHR35882:SF2">
    <property type="entry name" value="PELA"/>
    <property type="match status" value="1"/>
</dbReference>
<organism evidence="2 3">
    <name type="scientific">Alcanivorax borkumensis (strain ATCC 700651 / DSM 11573 / NCIMB 13689 / SK2)</name>
    <dbReference type="NCBI Taxonomy" id="393595"/>
    <lineage>
        <taxon>Bacteria</taxon>
        <taxon>Pseudomonadati</taxon>
        <taxon>Pseudomonadota</taxon>
        <taxon>Gammaproteobacteria</taxon>
        <taxon>Oceanospirillales</taxon>
        <taxon>Alcanivoracaceae</taxon>
        <taxon>Alcanivorax</taxon>
    </lineage>
</organism>
<dbReference type="InterPro" id="IPR013785">
    <property type="entry name" value="Aldolase_TIM"/>
</dbReference>
<evidence type="ECO:0000313" key="3">
    <source>
        <dbReference type="Proteomes" id="UP000008871"/>
    </source>
</evidence>
<keyword evidence="3" id="KW-1185">Reference proteome</keyword>
<dbReference type="CDD" id="cd10922">
    <property type="entry name" value="CE4_PelA_like_C"/>
    <property type="match status" value="1"/>
</dbReference>
<dbReference type="InterPro" id="IPR017853">
    <property type="entry name" value="GH"/>
</dbReference>
<dbReference type="eggNOG" id="COG3868">
    <property type="taxonomic scope" value="Bacteria"/>
</dbReference>
<dbReference type="AlphaFoldDB" id="Q0VR61"/>
<reference evidence="2 3" key="1">
    <citation type="journal article" date="2006" name="Nat. Biotechnol.">
        <title>Genome sequence of the ubiquitous hydrocarbon-degrading marine bacterium Alcanivorax borkumensis.</title>
        <authorList>
            <person name="Schneiker S."/>
            <person name="Martins dos Santos V.A.P."/>
            <person name="Bartels D."/>
            <person name="Bekel T."/>
            <person name="Brecht M."/>
            <person name="Buhrmester J."/>
            <person name="Chernikova T.N."/>
            <person name="Denaro R."/>
            <person name="Ferrer M."/>
            <person name="Gertler C."/>
            <person name="Goesmann A."/>
            <person name="Golyshina O.V."/>
            <person name="Kaminski F."/>
            <person name="Khachane A.N."/>
            <person name="Lang S."/>
            <person name="Linke B."/>
            <person name="McHardy A.C."/>
            <person name="Meyer F."/>
            <person name="Nechitaylo T."/>
            <person name="Puehler A."/>
            <person name="Regenhardt D."/>
            <person name="Rupp O."/>
            <person name="Sabirova J.S."/>
            <person name="Selbitschka W."/>
            <person name="Yakimov M.M."/>
            <person name="Timmis K.N."/>
            <person name="Vorhoelter F.-J."/>
            <person name="Weidner S."/>
            <person name="Kaiser O."/>
            <person name="Golyshin P.N."/>
        </authorList>
    </citation>
    <scope>NUCLEOTIDE SEQUENCE [LARGE SCALE GENOMIC DNA]</scope>
    <source>
        <strain evidence="3">ATCC 700651 / DSM 11573 / NCIMB 13689 / SK2</strain>
    </source>
</reference>
<dbReference type="Proteomes" id="UP000008871">
    <property type="component" value="Chromosome"/>
</dbReference>
<sequence length="956" mass="107750">MGRLNYHISLRLDVNSDRLKFFFRFLVRDVPIRYVIFFLCWCVAATASAVESKADAKTAAFYYGPDIPWASLAVFDFPVVEPNQADTVPQAYQGEHFYAYVSLGEVLAQRHYFSGLDKAWLLGKNPDWGSFILDQSSPALRSYFIDAVIEPLWQKGYRGFFLDTLDSYQLVAEDDAARERQQKGLAALINAIAERHPEAGFIFNRGFELMPLIEARVDAVAAESLYQRWLPSKDQFAVVPESDRQWLLDQFEQVRERYGVSTIAIDYAPPRDRDQARKIASDIARHNVIPWVTNPALDMLGVGELEVIPRQVLMVTGGSKESTWELSMAVLYGLMPLQFQGLVPDVRVIDTPMPAGTLAGRYAGIVVWLEDPQARSDEFEDWLALQKDNGVPILMLGFPAIDPKGSHAEDFGFISRGTPTSPPSIHYQHPDMGFEIPLPGLLDVSSPLDSKEANPWLELRSDNQTLIPVATTPWGGYAFQPFPIRSMMPGIKEGMNRWMINPLTFTREALKLPAMPIPDVTTENGRRLLFAHMDGDGFPSLAEVEGYRNEADALVLLDEILKKFDIPTTISVIEGEVSSEGLYPKMAPELQRIARAMFALPHVEAATHTYSHPFFWYDAQENPGELYGPEGQLRLPIPDYRMDPVREVVGSANYIERELLPPGKKTRMVLWSGDTIPTPEALKAAREGGLLNMNGSNTTITESAPTWTLVKGIGVPKGDEFQVYAPNQNENIYTNEWTGPFYGFERVIETFKLTETPHRFKPVDIYYHTYIASKNASLESLRRVYQWASEQPYFPLFASQYVRKVLDFNDMVIARRGDEWLIQGSGELRTLRLPDELSFPAISGSDGVAGFREDKPGRYVHLSGGRARWQGRVASDDAMPYLQQANGRLTAFSRNGKRLQFSLSAMAPLAFTLANVEGCTLRHQGNIIKPIGRHGRFNRYRSAARELNELRLQCPH</sequence>
<proteinExistence type="predicted"/>
<dbReference type="InterPro" id="IPR016925">
    <property type="entry name" value="UCP029570"/>
</dbReference>
<dbReference type="SUPFAM" id="SSF88713">
    <property type="entry name" value="Glycoside hydrolase/deacetylase"/>
    <property type="match status" value="1"/>
</dbReference>
<dbReference type="HOGENOM" id="CLU_014516_0_0_6"/>
<dbReference type="EMBL" id="AM286690">
    <property type="protein sequence ID" value="CAL16337.1"/>
    <property type="molecule type" value="Genomic_DNA"/>
</dbReference>
<dbReference type="Pfam" id="PF03537">
    <property type="entry name" value="Glyco_hydro_114"/>
    <property type="match status" value="1"/>
</dbReference>
<dbReference type="SUPFAM" id="SSF51445">
    <property type="entry name" value="(Trans)glycosidases"/>
    <property type="match status" value="1"/>
</dbReference>
<dbReference type="KEGG" id="abo:ABO_0889"/>
<dbReference type="InterPro" id="IPR011330">
    <property type="entry name" value="Glyco_hydro/deAcase_b/a-brl"/>
</dbReference>
<accession>Q0VR61</accession>
<dbReference type="eggNOG" id="COG0726">
    <property type="taxonomic scope" value="Bacteria"/>
</dbReference>
<dbReference type="PANTHER" id="PTHR35882">
    <property type="entry name" value="PELA"/>
    <property type="match status" value="1"/>
</dbReference>
<evidence type="ECO:0000259" key="1">
    <source>
        <dbReference type="Pfam" id="PF03537"/>
    </source>
</evidence>